<name>A0AA96JT87_9BACT</name>
<sequence length="537" mass="59156">MSPAPENVQQDNTDTSRMLKHLEQHHALILKAAGEGIFGLDLEGRHTFVNPAAAKMLGYEPQELIGQPSHSLWHHTKSDGTPYPQEQCPNYASYKDGQVHRGDNEVFWRKNGTSFPVEYSSTPIRNDEGALVGAVVVFQDITYRRQCEKSLEQFRRHNDMILQAAGEGIFGLDLEGHHTFVNPAANKLLGYEAGELFGKPSHITWHHTKSDGSPYPAKECPIYKAYKDGLVHHGEEEIFWKKDGTSFPARYTSTPIWDDQGKLAGAVVTFQDITEKKRMAAQLLEEAKLAEVTRVLGDIGHDIKNMLMPVLSGADLLKDELDEQFPTLIQEKAKGAETSYANSLDLIRMIVTNARRIQDRVREIADAVKGVTSPPHFTPCRIRDVVDGVLDTLRTYAAEKGITLLTDGLDALPVIDADERRLFNAFYNLINNAIPEVPRGGSVTVGGSPGPRPDTVELTVADTGRGMPPEVRDCLFTAQAISTKKEGTGLGTKIVKDAIDLHHGLITVESEEGHGTTFRLVLPITQITSSPARSGNS</sequence>
<dbReference type="GO" id="GO:0004673">
    <property type="term" value="F:protein histidine kinase activity"/>
    <property type="evidence" value="ECO:0007669"/>
    <property type="project" value="UniProtKB-EC"/>
</dbReference>
<dbReference type="SUPFAM" id="SSF55874">
    <property type="entry name" value="ATPase domain of HSP90 chaperone/DNA topoisomerase II/histidine kinase"/>
    <property type="match status" value="1"/>
</dbReference>
<keyword evidence="7" id="KW-1185">Reference proteome</keyword>
<proteinExistence type="predicted"/>
<dbReference type="InterPro" id="IPR004358">
    <property type="entry name" value="Sig_transdc_His_kin-like_C"/>
</dbReference>
<dbReference type="PANTHER" id="PTHR43065:SF42">
    <property type="entry name" value="TWO-COMPONENT SENSOR PPRA"/>
    <property type="match status" value="1"/>
</dbReference>
<organism evidence="6 7">
    <name type="scientific">Candidatus Nitrospira allomarina</name>
    <dbReference type="NCBI Taxonomy" id="3020900"/>
    <lineage>
        <taxon>Bacteria</taxon>
        <taxon>Pseudomonadati</taxon>
        <taxon>Nitrospirota</taxon>
        <taxon>Nitrospiria</taxon>
        <taxon>Nitrospirales</taxon>
        <taxon>Nitrospiraceae</taxon>
        <taxon>Nitrospira</taxon>
    </lineage>
</organism>
<dbReference type="Pfam" id="PF13426">
    <property type="entry name" value="PAS_9"/>
    <property type="match status" value="2"/>
</dbReference>
<dbReference type="SMART" id="SM00086">
    <property type="entry name" value="PAC"/>
    <property type="match status" value="2"/>
</dbReference>
<evidence type="ECO:0000259" key="3">
    <source>
        <dbReference type="PROSITE" id="PS50109"/>
    </source>
</evidence>
<feature type="domain" description="PAC" evidence="5">
    <location>
        <begin position="100"/>
        <end position="153"/>
    </location>
</feature>
<dbReference type="PROSITE" id="PS50112">
    <property type="entry name" value="PAS"/>
    <property type="match status" value="2"/>
</dbReference>
<dbReference type="RefSeq" id="WP_312645831.1">
    <property type="nucleotide sequence ID" value="NZ_CP116967.1"/>
</dbReference>
<dbReference type="PROSITE" id="PS50113">
    <property type="entry name" value="PAC"/>
    <property type="match status" value="2"/>
</dbReference>
<evidence type="ECO:0000259" key="4">
    <source>
        <dbReference type="PROSITE" id="PS50112"/>
    </source>
</evidence>
<dbReference type="InterPro" id="IPR000014">
    <property type="entry name" value="PAS"/>
</dbReference>
<dbReference type="Proteomes" id="UP001302719">
    <property type="component" value="Chromosome"/>
</dbReference>
<dbReference type="CDD" id="cd00130">
    <property type="entry name" value="PAS"/>
    <property type="match status" value="2"/>
</dbReference>
<dbReference type="Gene3D" id="3.30.450.20">
    <property type="entry name" value="PAS domain"/>
    <property type="match status" value="2"/>
</dbReference>
<evidence type="ECO:0000256" key="1">
    <source>
        <dbReference type="ARBA" id="ARBA00000085"/>
    </source>
</evidence>
<dbReference type="PROSITE" id="PS50109">
    <property type="entry name" value="HIS_KIN"/>
    <property type="match status" value="1"/>
</dbReference>
<dbReference type="EC" id="2.7.13.3" evidence="2"/>
<dbReference type="InterPro" id="IPR005467">
    <property type="entry name" value="His_kinase_dom"/>
</dbReference>
<dbReference type="InterPro" id="IPR001610">
    <property type="entry name" value="PAC"/>
</dbReference>
<dbReference type="GO" id="GO:0000160">
    <property type="term" value="P:phosphorelay signal transduction system"/>
    <property type="evidence" value="ECO:0007669"/>
    <property type="project" value="UniProtKB-KW"/>
</dbReference>
<dbReference type="CDD" id="cd00075">
    <property type="entry name" value="HATPase"/>
    <property type="match status" value="1"/>
</dbReference>
<comment type="catalytic activity">
    <reaction evidence="1">
        <text>ATP + protein L-histidine = ADP + protein N-phospho-L-histidine.</text>
        <dbReference type="EC" id="2.7.13.3"/>
    </reaction>
</comment>
<evidence type="ECO:0000313" key="6">
    <source>
        <dbReference type="EMBL" id="WNM59143.1"/>
    </source>
</evidence>
<dbReference type="InterPro" id="IPR000700">
    <property type="entry name" value="PAS-assoc_C"/>
</dbReference>
<dbReference type="EMBL" id="CP116967">
    <property type="protein sequence ID" value="WNM59143.1"/>
    <property type="molecule type" value="Genomic_DNA"/>
</dbReference>
<evidence type="ECO:0000313" key="7">
    <source>
        <dbReference type="Proteomes" id="UP001302719"/>
    </source>
</evidence>
<dbReference type="GO" id="GO:0005524">
    <property type="term" value="F:ATP binding"/>
    <property type="evidence" value="ECO:0007669"/>
    <property type="project" value="UniProtKB-KW"/>
</dbReference>
<dbReference type="InterPro" id="IPR003594">
    <property type="entry name" value="HATPase_dom"/>
</dbReference>
<dbReference type="Pfam" id="PF02518">
    <property type="entry name" value="HATPase_c"/>
    <property type="match status" value="1"/>
</dbReference>
<dbReference type="SMART" id="SM00091">
    <property type="entry name" value="PAS"/>
    <property type="match status" value="2"/>
</dbReference>
<dbReference type="InterPro" id="IPR035965">
    <property type="entry name" value="PAS-like_dom_sf"/>
</dbReference>
<dbReference type="PANTHER" id="PTHR43065">
    <property type="entry name" value="SENSOR HISTIDINE KINASE"/>
    <property type="match status" value="1"/>
</dbReference>
<dbReference type="Gene3D" id="3.30.565.10">
    <property type="entry name" value="Histidine kinase-like ATPase, C-terminal domain"/>
    <property type="match status" value="1"/>
</dbReference>
<feature type="domain" description="PAS" evidence="4">
    <location>
        <begin position="161"/>
        <end position="199"/>
    </location>
</feature>
<accession>A0AA96JT87</accession>
<evidence type="ECO:0000259" key="5">
    <source>
        <dbReference type="PROSITE" id="PS50113"/>
    </source>
</evidence>
<reference evidence="6 7" key="1">
    <citation type="submission" date="2023-01" db="EMBL/GenBank/DDBJ databases">
        <title>Cultivation and genomic characterization of new, ubiquitous marine nitrite-oxidizing bacteria from the Nitrospirales.</title>
        <authorList>
            <person name="Mueller A.J."/>
            <person name="Daebeler A."/>
            <person name="Herbold C.W."/>
            <person name="Kirkegaard R.H."/>
            <person name="Daims H."/>
        </authorList>
    </citation>
    <scope>NUCLEOTIDE SEQUENCE [LARGE SCALE GENOMIC DNA]</scope>
    <source>
        <strain evidence="6 7">VA</strain>
    </source>
</reference>
<dbReference type="InterPro" id="IPR036890">
    <property type="entry name" value="HATPase_C_sf"/>
</dbReference>
<dbReference type="NCBIfam" id="TIGR00229">
    <property type="entry name" value="sensory_box"/>
    <property type="match status" value="2"/>
</dbReference>
<dbReference type="Gene3D" id="1.10.287.130">
    <property type="match status" value="1"/>
</dbReference>
<protein>
    <recommendedName>
        <fullName evidence="2">histidine kinase</fullName>
        <ecNumber evidence="2">2.7.13.3</ecNumber>
    </recommendedName>
</protein>
<feature type="domain" description="Histidine kinase" evidence="3">
    <location>
        <begin position="298"/>
        <end position="526"/>
    </location>
</feature>
<gene>
    <name evidence="6" type="ORF">PP769_05100</name>
</gene>
<dbReference type="AlphaFoldDB" id="A0AA96JT87"/>
<dbReference type="KEGG" id="nall:PP769_05100"/>
<feature type="domain" description="PAC" evidence="5">
    <location>
        <begin position="232"/>
        <end position="285"/>
    </location>
</feature>
<evidence type="ECO:0000256" key="2">
    <source>
        <dbReference type="ARBA" id="ARBA00012438"/>
    </source>
</evidence>
<dbReference type="PRINTS" id="PR00344">
    <property type="entry name" value="BCTRLSENSOR"/>
</dbReference>
<dbReference type="SUPFAM" id="SSF55785">
    <property type="entry name" value="PYP-like sensor domain (PAS domain)"/>
    <property type="match status" value="2"/>
</dbReference>
<dbReference type="SMART" id="SM00387">
    <property type="entry name" value="HATPase_c"/>
    <property type="match status" value="1"/>
</dbReference>
<feature type="domain" description="PAS" evidence="4">
    <location>
        <begin position="22"/>
        <end position="67"/>
    </location>
</feature>